<protein>
    <submittedName>
        <fullName evidence="13">Myelin transcription factor 1-like</fullName>
    </submittedName>
</protein>
<proteinExistence type="inferred from homology"/>
<dbReference type="SUPFAM" id="SSF103637">
    <property type="entry name" value="CCHHC domain"/>
    <property type="match status" value="4"/>
</dbReference>
<evidence type="ECO:0000256" key="11">
    <source>
        <dbReference type="SAM" id="MobiDB-lite"/>
    </source>
</evidence>
<feature type="region of interest" description="Disordered" evidence="11">
    <location>
        <begin position="1231"/>
        <end position="1251"/>
    </location>
</feature>
<evidence type="ECO:0000256" key="1">
    <source>
        <dbReference type="ARBA" id="ARBA00004123"/>
    </source>
</evidence>
<keyword evidence="12" id="KW-1185">Reference proteome</keyword>
<dbReference type="Pfam" id="PF01530">
    <property type="entry name" value="zf-C2HC"/>
    <property type="match status" value="3"/>
</dbReference>
<dbReference type="PANTHER" id="PTHR10816">
    <property type="entry name" value="MYELIN TRANSCRIPTION FACTOR 1-RELATED"/>
    <property type="match status" value="1"/>
</dbReference>
<organism evidence="12 13">
    <name type="scientific">Limulus polyphemus</name>
    <name type="common">Atlantic horseshoe crab</name>
    <dbReference type="NCBI Taxonomy" id="6850"/>
    <lineage>
        <taxon>Eukaryota</taxon>
        <taxon>Metazoa</taxon>
        <taxon>Ecdysozoa</taxon>
        <taxon>Arthropoda</taxon>
        <taxon>Chelicerata</taxon>
        <taxon>Merostomata</taxon>
        <taxon>Xiphosura</taxon>
        <taxon>Limulidae</taxon>
        <taxon>Limulus</taxon>
    </lineage>
</organism>
<keyword evidence="10" id="KW-0175">Coiled coil</keyword>
<evidence type="ECO:0000256" key="9">
    <source>
        <dbReference type="ARBA" id="ARBA00023242"/>
    </source>
</evidence>
<keyword evidence="4" id="KW-0677">Repeat</keyword>
<dbReference type="RefSeq" id="XP_022237243.1">
    <property type="nucleotide sequence ID" value="XM_022381535.1"/>
</dbReference>
<comment type="subcellular location">
    <subcellularLocation>
        <location evidence="1">Nucleus</location>
    </subcellularLocation>
</comment>
<dbReference type="InterPro" id="IPR002515">
    <property type="entry name" value="Znf_C2H2C"/>
</dbReference>
<evidence type="ECO:0000256" key="7">
    <source>
        <dbReference type="ARBA" id="ARBA00023015"/>
    </source>
</evidence>
<evidence type="ECO:0000256" key="3">
    <source>
        <dbReference type="ARBA" id="ARBA00022723"/>
    </source>
</evidence>
<feature type="compositionally biased region" description="Polar residues" evidence="11">
    <location>
        <begin position="843"/>
        <end position="891"/>
    </location>
</feature>
<keyword evidence="9" id="KW-0539">Nucleus</keyword>
<gene>
    <name evidence="13" type="primary">LOC111084921</name>
</gene>
<dbReference type="Gene3D" id="4.10.320.30">
    <property type="match status" value="4"/>
</dbReference>
<keyword evidence="7" id="KW-0805">Transcription regulation</keyword>
<evidence type="ECO:0000313" key="12">
    <source>
        <dbReference type="Proteomes" id="UP000694941"/>
    </source>
</evidence>
<dbReference type="GeneID" id="111084921"/>
<name>A0ABM1S0T8_LIMPO</name>
<dbReference type="InterPro" id="IPR036060">
    <property type="entry name" value="Znf_C2H2C_sf"/>
</dbReference>
<dbReference type="PROSITE" id="PS51802">
    <property type="entry name" value="ZF_CCHHC"/>
    <property type="match status" value="4"/>
</dbReference>
<evidence type="ECO:0000256" key="8">
    <source>
        <dbReference type="ARBA" id="ARBA00023163"/>
    </source>
</evidence>
<comment type="similarity">
    <text evidence="2">Belongs to the MYT1 family.</text>
</comment>
<accession>A0ABM1S0T8</accession>
<dbReference type="PANTHER" id="PTHR10816:SF15">
    <property type="entry name" value="MYELIN TRANSCRIPTION FACTOR 1-LIKE PROTEIN"/>
    <property type="match status" value="1"/>
</dbReference>
<sequence length="1251" mass="140379">MRASVNDKTQVEKSKRIKKRKYQNIIEQRNDFKLLEEIQCKFISNEKVVEGDCTYTEEKNQQSEEEPRKFSDTDEFTRRIEEAEAALKSLSGNIDELQDDEADDNPMFENLFEKKDESKESTKWIHHNSSWKEVISLSFSSNSCCSSERSSTHSPTTCAETGFKGIRDREVDSVVKINNVYPLSSNSDFIQTPTFLSLEDPDISLQNSLLKSGKENVTDVENCLQTENECACIHSYVGESLVKEEDLGDLGFNDEKLHFQSKEPCIFENLRNESLCFKDKPASTKRGSKISNSKIISSSSAQLYEENSLNLTYGNNKHLDTGVKPFCNSSFGHKILKRCTLDKQNMTDIDLEHEQKYADDAKFYRKYNSFLETAALNKPSKENNKESYLHLIPDDHCPLLIEDSHFSKEISTCSSAIGSISSNLTQAELCWSSSPKISFYSFSPDDPVSLDNHPKEDQGNSSKHDIVEHAVGLLSQQYSLSNSSGRETVYPEVISKKDSAVKCYIPGCSGRDHMNSSRSSHRSISRCPIATEEGLLQKGNESLTMKTQTIKDRDSSKLNPRSCYSKDTKVMSVFDEPRSSSHAARKFEKFDNKYSDMDFHLGHGYLKPNYFDMEKTEKPVKHERGFRSIAQTSPKEMSFPPYQQFPEQTEPVDFSTRTDVMATDLPNTKPSLSQISSHYRSQNPSVMASFCSTSETLSSPPSSKCSFFGKECSRSPFVAGNVRDTKSYIYETTPSDGQNSTQSQKSTPVFSCERMISNYNFGVSSPEARTIISDVMDENRIIQDRFPSYVSSYNQPVSDLMMETWAPAPLTTSETLSMQPINQLQIVSSSSTPSFYSSCFGSTARSLPTSPTSRVDTSTNGTLYSHPGRTSSRSLPTSPNPSTQISTCRNSQKMDHQRTHEPFVVNTHLFDHKASYRGSPTHKTVPVRRQEGKELIQCPILGCHGVGHVSGKYTTHRSLSGCPLADKDQLKSQRHELSCPTHGCDGSGHVTGNYSTHRSLSGCPRANRPNKVSVLREEKTHGNIYRVSGCPSLSKGIVKYHHEPLTSSRRIIKPEGSSCPTPGCDGSGHVTGTFLTHRSLSGCPRAVHRGKRPKFPVEPWISPPGGTTDYISGSALSEVGMARGNAATQENGNQRELGKKFNIHLYNAKVESEMRSLQSHISYLEEKVRIAQMDNQDPDQKSMYLTKHYESLRNNFMSLLDRVRLSNFTDRSTVEYKGRKLNPMYTNQAKENRQTGFYSAKQASQNSNVTT</sequence>
<evidence type="ECO:0000256" key="5">
    <source>
        <dbReference type="ARBA" id="ARBA00022771"/>
    </source>
</evidence>
<evidence type="ECO:0000256" key="2">
    <source>
        <dbReference type="ARBA" id="ARBA00010194"/>
    </source>
</evidence>
<keyword evidence="3" id="KW-0479">Metal-binding</keyword>
<feature type="region of interest" description="Disordered" evidence="11">
    <location>
        <begin position="842"/>
        <end position="891"/>
    </location>
</feature>
<feature type="coiled-coil region" evidence="10">
    <location>
        <begin position="73"/>
        <end position="100"/>
    </location>
</feature>
<evidence type="ECO:0000256" key="4">
    <source>
        <dbReference type="ARBA" id="ARBA00022737"/>
    </source>
</evidence>
<evidence type="ECO:0000256" key="6">
    <source>
        <dbReference type="ARBA" id="ARBA00022833"/>
    </source>
</evidence>
<reference evidence="13" key="1">
    <citation type="submission" date="2025-08" db="UniProtKB">
        <authorList>
            <consortium name="RefSeq"/>
        </authorList>
    </citation>
    <scope>IDENTIFICATION</scope>
    <source>
        <tissue evidence="13">Muscle</tissue>
    </source>
</reference>
<dbReference type="Proteomes" id="UP000694941">
    <property type="component" value="Unplaced"/>
</dbReference>
<evidence type="ECO:0000256" key="10">
    <source>
        <dbReference type="SAM" id="Coils"/>
    </source>
</evidence>
<evidence type="ECO:0000313" key="13">
    <source>
        <dbReference type="RefSeq" id="XP_022237243.1"/>
    </source>
</evidence>
<keyword evidence="6" id="KW-0862">Zinc</keyword>
<keyword evidence="8" id="KW-0804">Transcription</keyword>
<keyword evidence="5" id="KW-0863">Zinc-finger</keyword>